<dbReference type="Proteomes" id="UP001370348">
    <property type="component" value="Chromosome"/>
</dbReference>
<proteinExistence type="predicted"/>
<name>A0ABZ2LTB7_9BACT</name>
<reference evidence="2 3" key="1">
    <citation type="submission" date="2021-12" db="EMBL/GenBank/DDBJ databases">
        <title>Discovery of the Pendulisporaceae a myxobacterial family with distinct sporulation behavior and unique specialized metabolism.</title>
        <authorList>
            <person name="Garcia R."/>
            <person name="Popoff A."/>
            <person name="Bader C.D."/>
            <person name="Loehr J."/>
            <person name="Walesch S."/>
            <person name="Walt C."/>
            <person name="Boldt J."/>
            <person name="Bunk B."/>
            <person name="Haeckl F.J.F.P.J."/>
            <person name="Gunesch A.P."/>
            <person name="Birkelbach J."/>
            <person name="Nuebel U."/>
            <person name="Pietschmann T."/>
            <person name="Bach T."/>
            <person name="Mueller R."/>
        </authorList>
    </citation>
    <scope>NUCLEOTIDE SEQUENCE [LARGE SCALE GENOMIC DNA]</scope>
    <source>
        <strain evidence="2 3">MSr11954</strain>
    </source>
</reference>
<gene>
    <name evidence="2" type="ORF">LZC94_40775</name>
</gene>
<evidence type="ECO:0000256" key="1">
    <source>
        <dbReference type="SAM" id="MobiDB-lite"/>
    </source>
</evidence>
<dbReference type="RefSeq" id="WP_394823770.1">
    <property type="nucleotide sequence ID" value="NZ_CP089984.1"/>
</dbReference>
<organism evidence="2 3">
    <name type="scientific">Pendulispora albinea</name>
    <dbReference type="NCBI Taxonomy" id="2741071"/>
    <lineage>
        <taxon>Bacteria</taxon>
        <taxon>Pseudomonadati</taxon>
        <taxon>Myxococcota</taxon>
        <taxon>Myxococcia</taxon>
        <taxon>Myxococcales</taxon>
        <taxon>Sorangiineae</taxon>
        <taxon>Pendulisporaceae</taxon>
        <taxon>Pendulispora</taxon>
    </lineage>
</organism>
<feature type="compositionally biased region" description="Basic and acidic residues" evidence="1">
    <location>
        <begin position="256"/>
        <end position="269"/>
    </location>
</feature>
<evidence type="ECO:0000313" key="2">
    <source>
        <dbReference type="EMBL" id="WXB14153.1"/>
    </source>
</evidence>
<sequence>MGARNVLTLQPTAWGMSHERPSNGARSKTLARPMGAVAIRMPERMSAQLSHLFPSASPHIFIHEGARQALERRLMAAYPGPVSLAITDNRHSIVSHCWERGMLRARVHHMFLDAPPSIVNALVRYVTHSDRDSSLRIGHYIEENGGRLARRSRHQKLVTAGEHHDLLSLFDDLNARYFDNSVNALITWGKAGRKPAKRTSRQTIKLGSYSATERLIRIHPALDRAWVPRYFVAYIVYHEMLHHVIPAKSSERHRKGGEGHRQLHPPEFREREKDFRHFERALRWEKAHIGRLLRS</sequence>
<keyword evidence="3" id="KW-1185">Reference proteome</keyword>
<accession>A0ABZ2LTB7</accession>
<evidence type="ECO:0000313" key="3">
    <source>
        <dbReference type="Proteomes" id="UP001370348"/>
    </source>
</evidence>
<protein>
    <submittedName>
        <fullName evidence="2">Uncharacterized protein</fullName>
    </submittedName>
</protein>
<dbReference type="EMBL" id="CP089984">
    <property type="protein sequence ID" value="WXB14153.1"/>
    <property type="molecule type" value="Genomic_DNA"/>
</dbReference>
<feature type="region of interest" description="Disordered" evidence="1">
    <location>
        <begin position="250"/>
        <end position="269"/>
    </location>
</feature>